<evidence type="ECO:0000313" key="1">
    <source>
        <dbReference type="EMBL" id="GGV02066.1"/>
    </source>
</evidence>
<keyword evidence="2" id="KW-1185">Reference proteome</keyword>
<accession>A0ABQ2VNH5</accession>
<reference evidence="2" key="1">
    <citation type="journal article" date="2019" name="Int. J. Syst. Evol. Microbiol.">
        <title>The Global Catalogue of Microorganisms (GCM) 10K type strain sequencing project: providing services to taxonomists for standard genome sequencing and annotation.</title>
        <authorList>
            <consortium name="The Broad Institute Genomics Platform"/>
            <consortium name="The Broad Institute Genome Sequencing Center for Infectious Disease"/>
            <person name="Wu L."/>
            <person name="Ma J."/>
        </authorList>
    </citation>
    <scope>NUCLEOTIDE SEQUENCE [LARGE SCALE GENOMIC DNA]</scope>
    <source>
        <strain evidence="2">JCM 3399</strain>
    </source>
</reference>
<dbReference type="EMBL" id="BMRP01000075">
    <property type="protein sequence ID" value="GGV02066.1"/>
    <property type="molecule type" value="Genomic_DNA"/>
</dbReference>
<gene>
    <name evidence="1" type="ORF">GCM10010211_81750</name>
</gene>
<organism evidence="1 2">
    <name type="scientific">Streptomyces albospinus</name>
    <dbReference type="NCBI Taxonomy" id="285515"/>
    <lineage>
        <taxon>Bacteria</taxon>
        <taxon>Bacillati</taxon>
        <taxon>Actinomycetota</taxon>
        <taxon>Actinomycetes</taxon>
        <taxon>Kitasatosporales</taxon>
        <taxon>Streptomycetaceae</taxon>
        <taxon>Streptomyces</taxon>
    </lineage>
</organism>
<evidence type="ECO:0000313" key="2">
    <source>
        <dbReference type="Proteomes" id="UP000654471"/>
    </source>
</evidence>
<dbReference type="Proteomes" id="UP000654471">
    <property type="component" value="Unassembled WGS sequence"/>
</dbReference>
<comment type="caution">
    <text evidence="1">The sequence shown here is derived from an EMBL/GenBank/DDBJ whole genome shotgun (WGS) entry which is preliminary data.</text>
</comment>
<protein>
    <submittedName>
        <fullName evidence="1">Uncharacterized protein</fullName>
    </submittedName>
</protein>
<name>A0ABQ2VNH5_9ACTN</name>
<sequence length="81" mass="8262">MLAEETPTVTAASVPAVARAMVVREVPLRDFHLWEARRIDVLLWCQVSGMSTSAGEAGRALEGVGADGAVAARDGGGAVAG</sequence>
<proteinExistence type="predicted"/>